<keyword evidence="4" id="KW-0175">Coiled coil</keyword>
<feature type="coiled-coil region" evidence="4">
    <location>
        <begin position="18"/>
        <end position="52"/>
    </location>
</feature>
<dbReference type="PANTHER" id="PTHR30050:SF4">
    <property type="entry name" value="ATP-BINDING PROTEIN RV3427C IN INSERTION SEQUENCE-RELATED"/>
    <property type="match status" value="1"/>
</dbReference>
<evidence type="ECO:0000313" key="6">
    <source>
        <dbReference type="EMBL" id="QVL30326.1"/>
    </source>
</evidence>
<keyword evidence="2" id="KW-0547">Nucleotide-binding</keyword>
<dbReference type="NCBIfam" id="NF038214">
    <property type="entry name" value="IS21_help_AAA"/>
    <property type="match status" value="1"/>
</dbReference>
<protein>
    <submittedName>
        <fullName evidence="6">IS21-like element helper ATPase IstB</fullName>
    </submittedName>
</protein>
<name>A0A8E6EWN0_9BACT</name>
<keyword evidence="3" id="KW-0067">ATP-binding</keyword>
<dbReference type="Pfam" id="PF01695">
    <property type="entry name" value="IstB_IS21"/>
    <property type="match status" value="1"/>
</dbReference>
<dbReference type="GO" id="GO:0006260">
    <property type="term" value="P:DNA replication"/>
    <property type="evidence" value="ECO:0007669"/>
    <property type="project" value="TreeGrafter"/>
</dbReference>
<dbReference type="InterPro" id="IPR027417">
    <property type="entry name" value="P-loop_NTPase"/>
</dbReference>
<reference evidence="6" key="1">
    <citation type="submission" date="2021-05" db="EMBL/GenBank/DDBJ databases">
        <title>Complete genome sequence of the cellulolytic planctomycete Telmatocola sphagniphila SP2T and characterization of the first cellulase from planctomycetes.</title>
        <authorList>
            <person name="Rakitin A.L."/>
            <person name="Beletsky A.V."/>
            <person name="Naumoff D.G."/>
            <person name="Kulichevskaya I.S."/>
            <person name="Mardanov A.V."/>
            <person name="Ravin N.V."/>
            <person name="Dedysh S.N."/>
        </authorList>
    </citation>
    <scope>NUCLEOTIDE SEQUENCE</scope>
    <source>
        <strain evidence="6">SP2T</strain>
    </source>
</reference>
<dbReference type="InterPro" id="IPR002611">
    <property type="entry name" value="IstB_ATP-bd"/>
</dbReference>
<dbReference type="PIRSF" id="PIRSF003073">
    <property type="entry name" value="DNAC_TnpB_IstB"/>
    <property type="match status" value="1"/>
</dbReference>
<dbReference type="EMBL" id="CP074694">
    <property type="protein sequence ID" value="QVL30326.1"/>
    <property type="molecule type" value="Genomic_DNA"/>
</dbReference>
<dbReference type="InterPro" id="IPR047661">
    <property type="entry name" value="IstB"/>
</dbReference>
<sequence>MIETHRLLLKTNLKQLRLPTIQAEFEALAREAAQANENYEQYLLRLTELEVTARAANVLKSRIKQAHFPALKDFDTYDFTAQPSLNKPKILELTRNEWIDQHFNCCLVGDSGTGKTHLSIALGLAACRAGRRVRFFTAAGLVNHLEEAQKQHQLDRFLQQLERVDLLIVDELGYLTFSRMAAELLFQVFAERYERRSLLITSNLPFGDWVQIFQGERMTAALLDRLTHRCHIFEMNGESYRFRESMKTKKNAKANK</sequence>
<comment type="similarity">
    <text evidence="1">Belongs to the IS21/IS1162 putative ATP-binding protein family.</text>
</comment>
<accession>A0A8E6EWN0</accession>
<dbReference type="RefSeq" id="WP_213494202.1">
    <property type="nucleotide sequence ID" value="NZ_CP074694.1"/>
</dbReference>
<dbReference type="PANTHER" id="PTHR30050">
    <property type="entry name" value="CHROMOSOMAL REPLICATION INITIATOR PROTEIN DNAA"/>
    <property type="match status" value="1"/>
</dbReference>
<dbReference type="SMART" id="SM00382">
    <property type="entry name" value="AAA"/>
    <property type="match status" value="1"/>
</dbReference>
<gene>
    <name evidence="6" type="primary">istB</name>
    <name evidence="6" type="ORF">KIH39_15850</name>
</gene>
<dbReference type="SUPFAM" id="SSF52540">
    <property type="entry name" value="P-loop containing nucleoside triphosphate hydrolases"/>
    <property type="match status" value="1"/>
</dbReference>
<dbReference type="KEGG" id="tsph:KIH39_15850"/>
<proteinExistence type="inferred from homology"/>
<evidence type="ECO:0000256" key="3">
    <source>
        <dbReference type="ARBA" id="ARBA00022840"/>
    </source>
</evidence>
<evidence type="ECO:0000313" key="7">
    <source>
        <dbReference type="Proteomes" id="UP000676194"/>
    </source>
</evidence>
<evidence type="ECO:0000256" key="4">
    <source>
        <dbReference type="SAM" id="Coils"/>
    </source>
</evidence>
<dbReference type="Proteomes" id="UP000676194">
    <property type="component" value="Chromosome"/>
</dbReference>
<feature type="domain" description="AAA+ ATPase" evidence="5">
    <location>
        <begin position="101"/>
        <end position="236"/>
    </location>
</feature>
<dbReference type="CDD" id="cd00009">
    <property type="entry name" value="AAA"/>
    <property type="match status" value="1"/>
</dbReference>
<evidence type="ECO:0000256" key="1">
    <source>
        <dbReference type="ARBA" id="ARBA00008059"/>
    </source>
</evidence>
<dbReference type="AlphaFoldDB" id="A0A8E6EWN0"/>
<keyword evidence="7" id="KW-1185">Reference proteome</keyword>
<dbReference type="InterPro" id="IPR028350">
    <property type="entry name" value="DNAC/IstB-like"/>
</dbReference>
<dbReference type="InterPro" id="IPR003593">
    <property type="entry name" value="AAA+_ATPase"/>
</dbReference>
<evidence type="ECO:0000259" key="5">
    <source>
        <dbReference type="SMART" id="SM00382"/>
    </source>
</evidence>
<evidence type="ECO:0000256" key="2">
    <source>
        <dbReference type="ARBA" id="ARBA00022741"/>
    </source>
</evidence>
<dbReference type="Gene3D" id="3.40.50.300">
    <property type="entry name" value="P-loop containing nucleotide triphosphate hydrolases"/>
    <property type="match status" value="1"/>
</dbReference>
<organism evidence="6 7">
    <name type="scientific">Telmatocola sphagniphila</name>
    <dbReference type="NCBI Taxonomy" id="1123043"/>
    <lineage>
        <taxon>Bacteria</taxon>
        <taxon>Pseudomonadati</taxon>
        <taxon>Planctomycetota</taxon>
        <taxon>Planctomycetia</taxon>
        <taxon>Gemmatales</taxon>
        <taxon>Gemmataceae</taxon>
    </lineage>
</organism>
<dbReference type="GO" id="GO:0005524">
    <property type="term" value="F:ATP binding"/>
    <property type="evidence" value="ECO:0007669"/>
    <property type="project" value="UniProtKB-KW"/>
</dbReference>